<keyword evidence="1" id="KW-0472">Membrane</keyword>
<name>A0A3M7SQP4_BRAPC</name>
<feature type="transmembrane region" description="Helical" evidence="1">
    <location>
        <begin position="64"/>
        <end position="84"/>
    </location>
</feature>
<evidence type="ECO:0000313" key="3">
    <source>
        <dbReference type="Proteomes" id="UP000276133"/>
    </source>
</evidence>
<dbReference type="EMBL" id="REGN01000935">
    <property type="protein sequence ID" value="RNA38012.1"/>
    <property type="molecule type" value="Genomic_DNA"/>
</dbReference>
<sequence length="161" mass="19074">MPSKSKFIRSRIKHVLFIFTDFKNLHILNFRQFAKIELSYLNSFNFRFDTNLLKSATISTKPKWTNNVTFVIFAVLFLFFQKFMENFDFKEIRVLPLQLYFDDKKMENENDEKNIFNKIFSKIASEARIASEATQSAIKKVLSKHKNPIACSVNVREINEK</sequence>
<keyword evidence="1" id="KW-1133">Transmembrane helix</keyword>
<keyword evidence="1" id="KW-0812">Transmembrane</keyword>
<dbReference type="Proteomes" id="UP000276133">
    <property type="component" value="Unassembled WGS sequence"/>
</dbReference>
<keyword evidence="3" id="KW-1185">Reference proteome</keyword>
<comment type="caution">
    <text evidence="2">The sequence shown here is derived from an EMBL/GenBank/DDBJ whole genome shotgun (WGS) entry which is preliminary data.</text>
</comment>
<organism evidence="2 3">
    <name type="scientific">Brachionus plicatilis</name>
    <name type="common">Marine rotifer</name>
    <name type="synonym">Brachionus muelleri</name>
    <dbReference type="NCBI Taxonomy" id="10195"/>
    <lineage>
        <taxon>Eukaryota</taxon>
        <taxon>Metazoa</taxon>
        <taxon>Spiralia</taxon>
        <taxon>Gnathifera</taxon>
        <taxon>Rotifera</taxon>
        <taxon>Eurotatoria</taxon>
        <taxon>Monogononta</taxon>
        <taxon>Pseudotrocha</taxon>
        <taxon>Ploima</taxon>
        <taxon>Brachionidae</taxon>
        <taxon>Brachionus</taxon>
    </lineage>
</organism>
<reference evidence="2 3" key="1">
    <citation type="journal article" date="2018" name="Sci. Rep.">
        <title>Genomic signatures of local adaptation to the degree of environmental predictability in rotifers.</title>
        <authorList>
            <person name="Franch-Gras L."/>
            <person name="Hahn C."/>
            <person name="Garcia-Roger E.M."/>
            <person name="Carmona M.J."/>
            <person name="Serra M."/>
            <person name="Gomez A."/>
        </authorList>
    </citation>
    <scope>NUCLEOTIDE SEQUENCE [LARGE SCALE GENOMIC DNA]</scope>
    <source>
        <strain evidence="2">HYR1</strain>
    </source>
</reference>
<gene>
    <name evidence="2" type="ORF">BpHYR1_002526</name>
</gene>
<evidence type="ECO:0000256" key="1">
    <source>
        <dbReference type="SAM" id="Phobius"/>
    </source>
</evidence>
<proteinExistence type="predicted"/>
<evidence type="ECO:0000313" key="2">
    <source>
        <dbReference type="EMBL" id="RNA38012.1"/>
    </source>
</evidence>
<protein>
    <submittedName>
        <fullName evidence="2">Uncharacterized protein</fullName>
    </submittedName>
</protein>
<dbReference type="AlphaFoldDB" id="A0A3M7SQP4"/>
<accession>A0A3M7SQP4</accession>